<evidence type="ECO:0000256" key="1">
    <source>
        <dbReference type="SAM" id="MobiDB-lite"/>
    </source>
</evidence>
<keyword evidence="3" id="KW-1185">Reference proteome</keyword>
<proteinExistence type="predicted"/>
<name>A0A8T0XQ92_PANVG</name>
<organism evidence="2 3">
    <name type="scientific">Panicum virgatum</name>
    <name type="common">Blackwell switchgrass</name>
    <dbReference type="NCBI Taxonomy" id="38727"/>
    <lineage>
        <taxon>Eukaryota</taxon>
        <taxon>Viridiplantae</taxon>
        <taxon>Streptophyta</taxon>
        <taxon>Embryophyta</taxon>
        <taxon>Tracheophyta</taxon>
        <taxon>Spermatophyta</taxon>
        <taxon>Magnoliopsida</taxon>
        <taxon>Liliopsida</taxon>
        <taxon>Poales</taxon>
        <taxon>Poaceae</taxon>
        <taxon>PACMAD clade</taxon>
        <taxon>Panicoideae</taxon>
        <taxon>Panicodae</taxon>
        <taxon>Paniceae</taxon>
        <taxon>Panicinae</taxon>
        <taxon>Panicum</taxon>
        <taxon>Panicum sect. Hiantes</taxon>
    </lineage>
</organism>
<protein>
    <submittedName>
        <fullName evidence="2">Uncharacterized protein</fullName>
    </submittedName>
</protein>
<evidence type="ECO:0000313" key="3">
    <source>
        <dbReference type="Proteomes" id="UP000823388"/>
    </source>
</evidence>
<feature type="region of interest" description="Disordered" evidence="1">
    <location>
        <begin position="260"/>
        <end position="283"/>
    </location>
</feature>
<feature type="region of interest" description="Disordered" evidence="1">
    <location>
        <begin position="88"/>
        <end position="225"/>
    </location>
</feature>
<comment type="caution">
    <text evidence="2">The sequence shown here is derived from an EMBL/GenBank/DDBJ whole genome shotgun (WGS) entry which is preliminary data.</text>
</comment>
<feature type="compositionally biased region" description="Basic and acidic residues" evidence="1">
    <location>
        <begin position="196"/>
        <end position="207"/>
    </location>
</feature>
<dbReference type="EMBL" id="CM029037">
    <property type="protein sequence ID" value="KAG2659354.1"/>
    <property type="molecule type" value="Genomic_DNA"/>
</dbReference>
<feature type="compositionally biased region" description="Low complexity" evidence="1">
    <location>
        <begin position="116"/>
        <end position="134"/>
    </location>
</feature>
<sequence>MTYYFTNESPGALPWCGPPGPRAWCGSASAARRAAAARPCQGLRRPLLPPPRRRPAMAPSAAAPCLWHLAMPRRRQYGSWSLSSPRAARCRRRRCPSPAPRRVGSASPRPPRRIRSASPRRAAAPGHAASASRGWGRRGGRSLPAAAVEAGASQRRRGARKPKGHRGGSRQRRARPPKGGPPPLLLLMLPRPARSRSAEEREADWACRDAATPWRGRPPDVLPRRAADPHEHRAMAPALELWPPRAPCSATEARVRGELELQRRGRRARAPAPPGSRREPDRAFPSLADCAADSAHRLPYRRPPDLVCRPRLVVILREHRGARHSAPALGPAASRPCFPGTLGRAAPPPTC</sequence>
<feature type="compositionally biased region" description="Basic residues" evidence="1">
    <location>
        <begin position="154"/>
        <end position="176"/>
    </location>
</feature>
<reference evidence="2" key="1">
    <citation type="submission" date="2020-05" db="EMBL/GenBank/DDBJ databases">
        <title>WGS assembly of Panicum virgatum.</title>
        <authorList>
            <person name="Lovell J.T."/>
            <person name="Jenkins J."/>
            <person name="Shu S."/>
            <person name="Juenger T.E."/>
            <person name="Schmutz J."/>
        </authorList>
    </citation>
    <scope>NUCLEOTIDE SEQUENCE</scope>
    <source>
        <strain evidence="2">AP13</strain>
    </source>
</reference>
<gene>
    <name evidence="2" type="ORF">PVAP13_1KG348900</name>
</gene>
<accession>A0A8T0XQ92</accession>
<evidence type="ECO:0000313" key="2">
    <source>
        <dbReference type="EMBL" id="KAG2659354.1"/>
    </source>
</evidence>
<dbReference type="AlphaFoldDB" id="A0A8T0XQ92"/>
<dbReference type="Proteomes" id="UP000823388">
    <property type="component" value="Chromosome 1K"/>
</dbReference>